<feature type="domain" description="Tyr recombinase" evidence="6">
    <location>
        <begin position="355"/>
        <end position="550"/>
    </location>
</feature>
<evidence type="ECO:0000256" key="4">
    <source>
        <dbReference type="PROSITE-ProRule" id="PRU01248"/>
    </source>
</evidence>
<dbReference type="EMBL" id="ADVG01000004">
    <property type="protein sequence ID" value="EFH82329.1"/>
    <property type="molecule type" value="Genomic_DNA"/>
</dbReference>
<protein>
    <submittedName>
        <fullName evidence="8">Integrase family protein</fullName>
    </submittedName>
</protein>
<keyword evidence="2 4" id="KW-0238">DNA-binding</keyword>
<evidence type="ECO:0000256" key="1">
    <source>
        <dbReference type="ARBA" id="ARBA00008857"/>
    </source>
</evidence>
<dbReference type="GO" id="GO:0006310">
    <property type="term" value="P:DNA recombination"/>
    <property type="evidence" value="ECO:0007669"/>
    <property type="project" value="UniProtKB-KW"/>
</dbReference>
<dbReference type="PROSITE" id="PS51900">
    <property type="entry name" value="CB"/>
    <property type="match status" value="1"/>
</dbReference>
<dbReference type="SUPFAM" id="SSF56349">
    <property type="entry name" value="DNA breaking-rejoining enzymes"/>
    <property type="match status" value="1"/>
</dbReference>
<dbReference type="Gene3D" id="1.10.150.130">
    <property type="match status" value="1"/>
</dbReference>
<dbReference type="InterPro" id="IPR044068">
    <property type="entry name" value="CB"/>
</dbReference>
<gene>
    <name evidence="8" type="ORF">Krac_3133</name>
</gene>
<reference evidence="8 9" key="1">
    <citation type="journal article" date="2011" name="Stand. Genomic Sci.">
        <title>Non-contiguous finished genome sequence and contextual data of the filamentous soil bacterium Ktedonobacter racemifer type strain (SOSP1-21).</title>
        <authorList>
            <person name="Chang Y.J."/>
            <person name="Land M."/>
            <person name="Hauser L."/>
            <person name="Chertkov O."/>
            <person name="Del Rio T.G."/>
            <person name="Nolan M."/>
            <person name="Copeland A."/>
            <person name="Tice H."/>
            <person name="Cheng J.F."/>
            <person name="Lucas S."/>
            <person name="Han C."/>
            <person name="Goodwin L."/>
            <person name="Pitluck S."/>
            <person name="Ivanova N."/>
            <person name="Ovchinikova G."/>
            <person name="Pati A."/>
            <person name="Chen A."/>
            <person name="Palaniappan K."/>
            <person name="Mavromatis K."/>
            <person name="Liolios K."/>
            <person name="Brettin T."/>
            <person name="Fiebig A."/>
            <person name="Rohde M."/>
            <person name="Abt B."/>
            <person name="Goker M."/>
            <person name="Detter J.C."/>
            <person name="Woyke T."/>
            <person name="Bristow J."/>
            <person name="Eisen J.A."/>
            <person name="Markowitz V."/>
            <person name="Hugenholtz P."/>
            <person name="Kyrpides N.C."/>
            <person name="Klenk H.P."/>
            <person name="Lapidus A."/>
        </authorList>
    </citation>
    <scope>NUCLEOTIDE SEQUENCE [LARGE SCALE GENOMIC DNA]</scope>
    <source>
        <strain evidence="9">DSM 44963</strain>
    </source>
</reference>
<dbReference type="InterPro" id="IPR013762">
    <property type="entry name" value="Integrase-like_cat_sf"/>
</dbReference>
<comment type="similarity">
    <text evidence="1">Belongs to the 'phage' integrase family.</text>
</comment>
<dbReference type="Pfam" id="PF00589">
    <property type="entry name" value="Phage_integrase"/>
    <property type="match status" value="1"/>
</dbReference>
<name>D6U0I9_KTERA</name>
<dbReference type="PROSITE" id="PS51898">
    <property type="entry name" value="TYR_RECOMBINASE"/>
    <property type="match status" value="1"/>
</dbReference>
<dbReference type="InParanoid" id="D6U0I9"/>
<dbReference type="AlphaFoldDB" id="D6U0I9"/>
<feature type="region of interest" description="Disordered" evidence="5">
    <location>
        <begin position="665"/>
        <end position="686"/>
    </location>
</feature>
<dbReference type="STRING" id="485913.Krac_3133"/>
<proteinExistence type="inferred from homology"/>
<evidence type="ECO:0000256" key="5">
    <source>
        <dbReference type="SAM" id="MobiDB-lite"/>
    </source>
</evidence>
<dbReference type="InterPro" id="IPR002104">
    <property type="entry name" value="Integrase_catalytic"/>
</dbReference>
<evidence type="ECO:0000259" key="6">
    <source>
        <dbReference type="PROSITE" id="PS51898"/>
    </source>
</evidence>
<organism evidence="8 9">
    <name type="scientific">Ktedonobacter racemifer DSM 44963</name>
    <dbReference type="NCBI Taxonomy" id="485913"/>
    <lineage>
        <taxon>Bacteria</taxon>
        <taxon>Bacillati</taxon>
        <taxon>Chloroflexota</taxon>
        <taxon>Ktedonobacteria</taxon>
        <taxon>Ktedonobacterales</taxon>
        <taxon>Ktedonobacteraceae</taxon>
        <taxon>Ktedonobacter</taxon>
    </lineage>
</organism>
<dbReference type="InterPro" id="IPR011010">
    <property type="entry name" value="DNA_brk_join_enz"/>
</dbReference>
<sequence length="686" mass="78379">MTSLLSHQPGGAPRHAPAEEYHAFVRRHYPNLETEYFHQSCYAQFLQAYPDLQMWFEAPLVERVGRLYGTGPREWCNRVSYRARPYLYFLVSRGYATLDWDWLIAVPTIHLEPLLQETGLAMAMQQLIDEGVHLGYSPRSSQQRMNWVITHLLLHEVFLPLEALNDRHCQALIDAVKRFGTREDVSSFFGSPQRYRKAQAAWTAVLYKFHVILYHRGQSEIEPRVIMPLYAHRPTLKPGMEAVAKRYIAARQLTDRPGTIQGLELALRRFIGWLAETHPFVESWALVTRDHLLEYANFLDHGATTRGGKPLATNTKRGRLSKLSRFFSDTATWGWEETPGRSLLSVGDLPKLPERVPRYIPEEELERLMQAVHQLDCPYQRAALLIARWSGARRGEIRRLALNCLDRYPDGTARLHIPVGKTKRERLIPLHEEAASAIRELQALHRGQRGLSDEHTGVETQYLFMRIGKLYSDTYLFGSALRLACETAGLVTKQGKPTVTAHRFRHTVGTQLAEKGARLHTIMKVLGHTSASMSMVYAQISDREVLKDYQAVLGPGATLAGPFAETLKSGELPASSVDWLKSNWLKTELELGRCLRLPQEGPCECDLYLTCAKFVTSPAYAPRLRHRHRVEQDLIEDAMKHGWQREVERHQCTIRRLEQLLTDLGEPLDGPEATDYNDEQSTNITL</sequence>
<dbReference type="InterPro" id="IPR010998">
    <property type="entry name" value="Integrase_recombinase_N"/>
</dbReference>
<dbReference type="GO" id="GO:0003677">
    <property type="term" value="F:DNA binding"/>
    <property type="evidence" value="ECO:0007669"/>
    <property type="project" value="UniProtKB-UniRule"/>
</dbReference>
<dbReference type="GO" id="GO:0015074">
    <property type="term" value="P:DNA integration"/>
    <property type="evidence" value="ECO:0007669"/>
    <property type="project" value="InterPro"/>
</dbReference>
<keyword evidence="9" id="KW-1185">Reference proteome</keyword>
<evidence type="ECO:0000313" key="8">
    <source>
        <dbReference type="EMBL" id="EFH82329.1"/>
    </source>
</evidence>
<evidence type="ECO:0000256" key="2">
    <source>
        <dbReference type="ARBA" id="ARBA00023125"/>
    </source>
</evidence>
<dbReference type="Gene3D" id="1.10.443.10">
    <property type="entry name" value="Intergrase catalytic core"/>
    <property type="match status" value="1"/>
</dbReference>
<dbReference type="PANTHER" id="PTHR30349">
    <property type="entry name" value="PHAGE INTEGRASE-RELATED"/>
    <property type="match status" value="1"/>
</dbReference>
<dbReference type="RefSeq" id="WP_007920370.1">
    <property type="nucleotide sequence ID" value="NZ_ADVG01000004.1"/>
</dbReference>
<keyword evidence="3" id="KW-0233">DNA recombination</keyword>
<dbReference type="CDD" id="cd00397">
    <property type="entry name" value="DNA_BRE_C"/>
    <property type="match status" value="1"/>
</dbReference>
<evidence type="ECO:0000256" key="3">
    <source>
        <dbReference type="ARBA" id="ARBA00023172"/>
    </source>
</evidence>
<dbReference type="InterPro" id="IPR050090">
    <property type="entry name" value="Tyrosine_recombinase_XerCD"/>
</dbReference>
<dbReference type="PANTHER" id="PTHR30349:SF41">
    <property type="entry name" value="INTEGRASE_RECOMBINASE PROTEIN MJ0367-RELATED"/>
    <property type="match status" value="1"/>
</dbReference>
<comment type="caution">
    <text evidence="8">The sequence shown here is derived from an EMBL/GenBank/DDBJ whole genome shotgun (WGS) entry which is preliminary data.</text>
</comment>
<dbReference type="Proteomes" id="UP000004508">
    <property type="component" value="Unassembled WGS sequence"/>
</dbReference>
<accession>D6U0I9</accession>
<evidence type="ECO:0000259" key="7">
    <source>
        <dbReference type="PROSITE" id="PS51900"/>
    </source>
</evidence>
<evidence type="ECO:0000313" key="9">
    <source>
        <dbReference type="Proteomes" id="UP000004508"/>
    </source>
</evidence>
<dbReference type="eggNOG" id="COG4974">
    <property type="taxonomic scope" value="Bacteria"/>
</dbReference>
<feature type="domain" description="Core-binding (CB)" evidence="7">
    <location>
        <begin position="238"/>
        <end position="331"/>
    </location>
</feature>